<dbReference type="Gene3D" id="2.40.170.20">
    <property type="entry name" value="TonB-dependent receptor, beta-barrel domain"/>
    <property type="match status" value="1"/>
</dbReference>
<feature type="domain" description="TonB-dependent receptor plug" evidence="13">
    <location>
        <begin position="53"/>
        <end position="141"/>
    </location>
</feature>
<evidence type="ECO:0000256" key="6">
    <source>
        <dbReference type="ARBA" id="ARBA00023077"/>
    </source>
</evidence>
<comment type="similarity">
    <text evidence="10">Belongs to the TonB-dependent receptor family.</text>
</comment>
<keyword evidence="7 10" id="KW-0472">Membrane</keyword>
<evidence type="ECO:0000259" key="12">
    <source>
        <dbReference type="Pfam" id="PF00593"/>
    </source>
</evidence>
<feature type="chain" id="PRO_5045583321" evidence="11">
    <location>
        <begin position="21"/>
        <end position="608"/>
    </location>
</feature>
<evidence type="ECO:0000256" key="11">
    <source>
        <dbReference type="SAM" id="SignalP"/>
    </source>
</evidence>
<reference evidence="14" key="1">
    <citation type="submission" date="2021-08" db="EMBL/GenBank/DDBJ databases">
        <title>Flavobacterium sp. strain CC-SYL302.</title>
        <authorList>
            <person name="Lin S.-Y."/>
            <person name="Lee T.-H."/>
            <person name="Young C.-C."/>
        </authorList>
    </citation>
    <scope>NUCLEOTIDE SEQUENCE</scope>
    <source>
        <strain evidence="14">CC-SYL302</strain>
    </source>
</reference>
<evidence type="ECO:0000256" key="1">
    <source>
        <dbReference type="ARBA" id="ARBA00004571"/>
    </source>
</evidence>
<proteinExistence type="inferred from homology"/>
<keyword evidence="8 14" id="KW-0675">Receptor</keyword>
<feature type="domain" description="TonB-dependent receptor-like beta-barrel" evidence="12">
    <location>
        <begin position="154"/>
        <end position="581"/>
    </location>
</feature>
<keyword evidence="6 10" id="KW-0798">TonB box</keyword>
<dbReference type="Proteomes" id="UP001163328">
    <property type="component" value="Chromosome"/>
</dbReference>
<organism evidence="14 15">
    <name type="scientific">Flavobacterium agricola</name>
    <dbReference type="NCBI Taxonomy" id="2870839"/>
    <lineage>
        <taxon>Bacteria</taxon>
        <taxon>Pseudomonadati</taxon>
        <taxon>Bacteroidota</taxon>
        <taxon>Flavobacteriia</taxon>
        <taxon>Flavobacteriales</taxon>
        <taxon>Flavobacteriaceae</taxon>
        <taxon>Flavobacterium</taxon>
    </lineage>
</organism>
<accession>A0ABY6LWA7</accession>
<dbReference type="Pfam" id="PF07715">
    <property type="entry name" value="Plug"/>
    <property type="match status" value="1"/>
</dbReference>
<evidence type="ECO:0000256" key="2">
    <source>
        <dbReference type="ARBA" id="ARBA00022448"/>
    </source>
</evidence>
<evidence type="ECO:0000256" key="4">
    <source>
        <dbReference type="ARBA" id="ARBA00022692"/>
    </source>
</evidence>
<evidence type="ECO:0000313" key="15">
    <source>
        <dbReference type="Proteomes" id="UP001163328"/>
    </source>
</evidence>
<protein>
    <submittedName>
        <fullName evidence="14">TonB-dependent receptor</fullName>
    </submittedName>
</protein>
<keyword evidence="9" id="KW-0998">Cell outer membrane</keyword>
<keyword evidence="15" id="KW-1185">Reference proteome</keyword>
<dbReference type="InterPro" id="IPR039426">
    <property type="entry name" value="TonB-dep_rcpt-like"/>
</dbReference>
<dbReference type="PANTHER" id="PTHR30069">
    <property type="entry name" value="TONB-DEPENDENT OUTER MEMBRANE RECEPTOR"/>
    <property type="match status" value="1"/>
</dbReference>
<dbReference type="PANTHER" id="PTHR30069:SF29">
    <property type="entry name" value="HEMOGLOBIN AND HEMOGLOBIN-HAPTOGLOBIN-BINDING PROTEIN 1-RELATED"/>
    <property type="match status" value="1"/>
</dbReference>
<dbReference type="InterPro" id="IPR012910">
    <property type="entry name" value="Plug_dom"/>
</dbReference>
<name>A0ABY6LWA7_9FLAO</name>
<keyword evidence="5 11" id="KW-0732">Signal</keyword>
<evidence type="ECO:0000256" key="3">
    <source>
        <dbReference type="ARBA" id="ARBA00022452"/>
    </source>
</evidence>
<keyword evidence="2" id="KW-0813">Transport</keyword>
<dbReference type="Pfam" id="PF00593">
    <property type="entry name" value="TonB_dep_Rec_b-barrel"/>
    <property type="match status" value="1"/>
</dbReference>
<evidence type="ECO:0000313" key="14">
    <source>
        <dbReference type="EMBL" id="UYW00479.1"/>
    </source>
</evidence>
<evidence type="ECO:0000256" key="8">
    <source>
        <dbReference type="ARBA" id="ARBA00023170"/>
    </source>
</evidence>
<dbReference type="EMBL" id="CP081495">
    <property type="protein sequence ID" value="UYW00479.1"/>
    <property type="molecule type" value="Genomic_DNA"/>
</dbReference>
<keyword evidence="3" id="KW-1134">Transmembrane beta strand</keyword>
<evidence type="ECO:0000256" key="9">
    <source>
        <dbReference type="ARBA" id="ARBA00023237"/>
    </source>
</evidence>
<keyword evidence="4" id="KW-0812">Transmembrane</keyword>
<sequence>MYLNKLMLVLSTCFVTGLYAQEHVLDEIVITDLVSKNFNKTQSKIELNDSVVRNHAENLTQLLQFKTPIFFKENGAGMVSSPSFRGTTAQQTAVLWNGIPVNSFLLGQSDFNSMPLKSYDQISVLPGGGGVLKGSGAIGGTIELNNDLYFKNRNQGEFNLGYGSFDTYNAGGRWQVNNQKWSFDVSFNRLDSKNNYKQHKKDWKNKNGQFYSNTVGATLGYKINNKNIVSFYSSTFLDERHFSLVSPNQIPTKYRNYAFRNLLSWQYKTNAFVSELKAAVFSERYQFYDQLPLNQYSEGNVNSLFAKWEGSYKINNHSKLASVVSITNSKGNGHDSGIDAAERTNVEASVLYANQFAEKWHAEVGAKIDYSSDYETPFLYSAGLLFTPTENYELKVRTSKNYRIPTFNDLYWQPGGNLDLKPEESYQVEVNQSYKTKNSAIAANIYYNSVSNLIQWLPTSGGYWGAQNTNKVTIWGAEVFGDYQFQIHQHQFKLSALYAYTHAKNDETNKFQIYVPKHKATFGINYQLNKFSFDVSGLFNGEVYTRTNNNTQYNIDSYFIANAAVDYQITPKYSLAIKANNFTNQAYQTMVERWLPGINYNVQLTIKI</sequence>
<feature type="signal peptide" evidence="11">
    <location>
        <begin position="1"/>
        <end position="20"/>
    </location>
</feature>
<evidence type="ECO:0000259" key="13">
    <source>
        <dbReference type="Pfam" id="PF07715"/>
    </source>
</evidence>
<dbReference type="RefSeq" id="WP_264432251.1">
    <property type="nucleotide sequence ID" value="NZ_CP081495.1"/>
</dbReference>
<evidence type="ECO:0000256" key="7">
    <source>
        <dbReference type="ARBA" id="ARBA00023136"/>
    </source>
</evidence>
<dbReference type="InterPro" id="IPR037066">
    <property type="entry name" value="Plug_dom_sf"/>
</dbReference>
<dbReference type="SUPFAM" id="SSF56935">
    <property type="entry name" value="Porins"/>
    <property type="match status" value="1"/>
</dbReference>
<dbReference type="Gene3D" id="2.170.130.10">
    <property type="entry name" value="TonB-dependent receptor, plug domain"/>
    <property type="match status" value="1"/>
</dbReference>
<dbReference type="InterPro" id="IPR000531">
    <property type="entry name" value="Beta-barrel_TonB"/>
</dbReference>
<comment type="subcellular location">
    <subcellularLocation>
        <location evidence="1">Cell outer membrane</location>
        <topology evidence="1">Multi-pass membrane protein</topology>
    </subcellularLocation>
</comment>
<dbReference type="InterPro" id="IPR036942">
    <property type="entry name" value="Beta-barrel_TonB_sf"/>
</dbReference>
<evidence type="ECO:0000256" key="5">
    <source>
        <dbReference type="ARBA" id="ARBA00022729"/>
    </source>
</evidence>
<gene>
    <name evidence="14" type="ORF">K5I29_07920</name>
</gene>
<evidence type="ECO:0000256" key="10">
    <source>
        <dbReference type="RuleBase" id="RU003357"/>
    </source>
</evidence>